<name>A0A4R5DKS2_9ACTN</name>
<protein>
    <submittedName>
        <fullName evidence="2">Uncharacterized protein</fullName>
    </submittedName>
</protein>
<sequence>MPTETGRDQMVRSDAILAELDRGRAAAVGEASYEAFRQVFREVAEHQVDRRRSRSPAGSDVALMPRGRLR</sequence>
<dbReference type="AlphaFoldDB" id="A0A4R5DKS2"/>
<keyword evidence="3" id="KW-1185">Reference proteome</keyword>
<evidence type="ECO:0000256" key="1">
    <source>
        <dbReference type="SAM" id="MobiDB-lite"/>
    </source>
</evidence>
<dbReference type="Proteomes" id="UP000294739">
    <property type="component" value="Unassembled WGS sequence"/>
</dbReference>
<proteinExistence type="predicted"/>
<evidence type="ECO:0000313" key="2">
    <source>
        <dbReference type="EMBL" id="TDE12620.1"/>
    </source>
</evidence>
<dbReference type="EMBL" id="SMKZ01000007">
    <property type="protein sequence ID" value="TDE12620.1"/>
    <property type="molecule type" value="Genomic_DNA"/>
</dbReference>
<evidence type="ECO:0000313" key="3">
    <source>
        <dbReference type="Proteomes" id="UP000294739"/>
    </source>
</evidence>
<dbReference type="RefSeq" id="WP_131892863.1">
    <property type="nucleotide sequence ID" value="NZ_SMKZ01000007.1"/>
</dbReference>
<feature type="region of interest" description="Disordered" evidence="1">
    <location>
        <begin position="45"/>
        <end position="70"/>
    </location>
</feature>
<organism evidence="2 3">
    <name type="scientific">Jiangella asiatica</name>
    <dbReference type="NCBI Taxonomy" id="2530372"/>
    <lineage>
        <taxon>Bacteria</taxon>
        <taxon>Bacillati</taxon>
        <taxon>Actinomycetota</taxon>
        <taxon>Actinomycetes</taxon>
        <taxon>Jiangellales</taxon>
        <taxon>Jiangellaceae</taxon>
        <taxon>Jiangella</taxon>
    </lineage>
</organism>
<dbReference type="InParanoid" id="A0A4R5DKS2"/>
<reference evidence="2 3" key="1">
    <citation type="submission" date="2019-03" db="EMBL/GenBank/DDBJ databases">
        <title>Draft genome sequences of novel Actinobacteria.</title>
        <authorList>
            <person name="Sahin N."/>
            <person name="Ay H."/>
            <person name="Saygin H."/>
        </authorList>
    </citation>
    <scope>NUCLEOTIDE SEQUENCE [LARGE SCALE GENOMIC DNA]</scope>
    <source>
        <strain evidence="2 3">5K138</strain>
    </source>
</reference>
<comment type="caution">
    <text evidence="2">The sequence shown here is derived from an EMBL/GenBank/DDBJ whole genome shotgun (WGS) entry which is preliminary data.</text>
</comment>
<accession>A0A4R5DKS2</accession>
<gene>
    <name evidence="2" type="ORF">E1269_07220</name>
</gene>